<dbReference type="EMBL" id="JAGPXC010000009">
    <property type="protein sequence ID" value="KAH6646651.1"/>
    <property type="molecule type" value="Genomic_DNA"/>
</dbReference>
<feature type="domain" description="Peptidase C14 caspase" evidence="5">
    <location>
        <begin position="19"/>
        <end position="272"/>
    </location>
</feature>
<evidence type="ECO:0000256" key="1">
    <source>
        <dbReference type="ARBA" id="ARBA00009005"/>
    </source>
</evidence>
<keyword evidence="2" id="KW-0053">Apoptosis</keyword>
<dbReference type="RefSeq" id="XP_045953165.1">
    <property type="nucleotide sequence ID" value="XM_046103830.1"/>
</dbReference>
<dbReference type="GeneID" id="70132721"/>
<evidence type="ECO:0000256" key="4">
    <source>
        <dbReference type="ARBA" id="ARBA00023145"/>
    </source>
</evidence>
<evidence type="ECO:0000313" key="7">
    <source>
        <dbReference type="Proteomes" id="UP000758603"/>
    </source>
</evidence>
<gene>
    <name evidence="6" type="ORF">BKA67DRAFT_580148</name>
</gene>
<dbReference type="PANTHER" id="PTHR48104:SF30">
    <property type="entry name" value="METACASPASE-1"/>
    <property type="match status" value="1"/>
</dbReference>
<evidence type="ECO:0000256" key="2">
    <source>
        <dbReference type="ARBA" id="ARBA00022703"/>
    </source>
</evidence>
<dbReference type="Proteomes" id="UP000758603">
    <property type="component" value="Unassembled WGS sequence"/>
</dbReference>
<keyword evidence="3" id="KW-0788">Thiol protease</keyword>
<dbReference type="InterPro" id="IPR011600">
    <property type="entry name" value="Pept_C14_caspase"/>
</dbReference>
<dbReference type="InterPro" id="IPR029030">
    <property type="entry name" value="Caspase-like_dom_sf"/>
</dbReference>
<dbReference type="GO" id="GO:0006915">
    <property type="term" value="P:apoptotic process"/>
    <property type="evidence" value="ECO:0007669"/>
    <property type="project" value="UniProtKB-KW"/>
</dbReference>
<dbReference type="AlphaFoldDB" id="A0A9P8RMA8"/>
<dbReference type="InterPro" id="IPR050452">
    <property type="entry name" value="Metacaspase"/>
</dbReference>
<evidence type="ECO:0000256" key="3">
    <source>
        <dbReference type="ARBA" id="ARBA00022807"/>
    </source>
</evidence>
<protein>
    <submittedName>
        <fullName evidence="6">Caspase domain-containing protein</fullName>
    </submittedName>
</protein>
<dbReference type="Pfam" id="PF00656">
    <property type="entry name" value="Peptidase_C14"/>
    <property type="match status" value="1"/>
</dbReference>
<evidence type="ECO:0000313" key="6">
    <source>
        <dbReference type="EMBL" id="KAH6646651.1"/>
    </source>
</evidence>
<comment type="similarity">
    <text evidence="1">Belongs to the peptidase C14B family.</text>
</comment>
<dbReference type="GO" id="GO:0006508">
    <property type="term" value="P:proteolysis"/>
    <property type="evidence" value="ECO:0007669"/>
    <property type="project" value="InterPro"/>
</dbReference>
<dbReference type="GO" id="GO:0005737">
    <property type="term" value="C:cytoplasm"/>
    <property type="evidence" value="ECO:0007669"/>
    <property type="project" value="TreeGrafter"/>
</dbReference>
<evidence type="ECO:0000259" key="5">
    <source>
        <dbReference type="Pfam" id="PF00656"/>
    </source>
</evidence>
<organism evidence="6 7">
    <name type="scientific">Truncatella angustata</name>
    <dbReference type="NCBI Taxonomy" id="152316"/>
    <lineage>
        <taxon>Eukaryota</taxon>
        <taxon>Fungi</taxon>
        <taxon>Dikarya</taxon>
        <taxon>Ascomycota</taxon>
        <taxon>Pezizomycotina</taxon>
        <taxon>Sordariomycetes</taxon>
        <taxon>Xylariomycetidae</taxon>
        <taxon>Amphisphaeriales</taxon>
        <taxon>Sporocadaceae</taxon>
        <taxon>Truncatella</taxon>
    </lineage>
</organism>
<dbReference type="Gene3D" id="3.40.50.1460">
    <property type="match status" value="1"/>
</dbReference>
<dbReference type="OrthoDB" id="3223806at2759"/>
<keyword evidence="3" id="KW-0378">Hydrolase</keyword>
<dbReference type="GO" id="GO:0004197">
    <property type="term" value="F:cysteine-type endopeptidase activity"/>
    <property type="evidence" value="ECO:0007669"/>
    <property type="project" value="InterPro"/>
</dbReference>
<keyword evidence="3" id="KW-0645">Protease</keyword>
<sequence>MEYFPRMRPTQLQPVRLRSRALLIGSPVHPLVGPVNDVRIMEKLLSLYNFSVQKCLGADDGPFPATRSGITSAWQRLIEQTGPSDAVVIYYSGHGGLTEADGSEWGDQARRLQYLVPVDFGETKIGDWRGISDADIRDLLYQTTQKTKNVTIILDCCHAAHMARGLTSVKTIDPNDYRHVISHIRKMLPGMLSKHDFHHERNPHVISVVGAAISESAYEKQFPNGERMGVLTEALSETLRSCVDSGLPWRDIMCRVRDRMSRTCPEQYPDIEGPQDRLPFQERTASTKTALSAAETAPGEFLLRGGTLHGVAHGDIFAIMLFEESGGLVEQNMLAEAEVMSVGPTQSRIKLSWRNGGPHLPAGAKAFMWKKSIGVLPIHVSGRGDFAHKLREHLRLSPLIRPSEPIDEVESIAKIEQTGNRVRIWHYRHYLLRDWEIGRDGDLSQLVCNCVLVLESLARAQHLLDLRSEPSEELSGMTLRYEIGSVENGKPRPYPASDVTLPEGSRMYISVTNTGCRTLYLFLFDICADSVVLLSNGSPSGVQLLAGKTFRFGEVDTTGELRGSHVGWPPDVPKDSLIPETILIVSTDDKIDLRNLETGPWYAGPEKGRRHGSDTVLAVLVDSIAFGDRISPPETRSYKHMAYRLVQLPCQLASNSS</sequence>
<dbReference type="SUPFAM" id="SSF52129">
    <property type="entry name" value="Caspase-like"/>
    <property type="match status" value="1"/>
</dbReference>
<keyword evidence="4" id="KW-0865">Zymogen</keyword>
<dbReference type="PANTHER" id="PTHR48104">
    <property type="entry name" value="METACASPASE-4"/>
    <property type="match status" value="1"/>
</dbReference>
<accession>A0A9P8RMA8</accession>
<comment type="caution">
    <text evidence="6">The sequence shown here is derived from an EMBL/GenBank/DDBJ whole genome shotgun (WGS) entry which is preliminary data.</text>
</comment>
<name>A0A9P8RMA8_9PEZI</name>
<proteinExistence type="inferred from homology"/>
<reference evidence="6" key="1">
    <citation type="journal article" date="2021" name="Nat. Commun.">
        <title>Genetic determinants of endophytism in the Arabidopsis root mycobiome.</title>
        <authorList>
            <person name="Mesny F."/>
            <person name="Miyauchi S."/>
            <person name="Thiergart T."/>
            <person name="Pickel B."/>
            <person name="Atanasova L."/>
            <person name="Karlsson M."/>
            <person name="Huettel B."/>
            <person name="Barry K.W."/>
            <person name="Haridas S."/>
            <person name="Chen C."/>
            <person name="Bauer D."/>
            <person name="Andreopoulos W."/>
            <person name="Pangilinan J."/>
            <person name="LaButti K."/>
            <person name="Riley R."/>
            <person name="Lipzen A."/>
            <person name="Clum A."/>
            <person name="Drula E."/>
            <person name="Henrissat B."/>
            <person name="Kohler A."/>
            <person name="Grigoriev I.V."/>
            <person name="Martin F.M."/>
            <person name="Hacquard S."/>
        </authorList>
    </citation>
    <scope>NUCLEOTIDE SEQUENCE</scope>
    <source>
        <strain evidence="6">MPI-SDFR-AT-0073</strain>
    </source>
</reference>
<keyword evidence="7" id="KW-1185">Reference proteome</keyword>